<dbReference type="Proteomes" id="UP000729402">
    <property type="component" value="Unassembled WGS sequence"/>
</dbReference>
<sequence>MVETIPNEFENLLVYRYPTIEEIWNQICSGMDTISIGLNVGLDVKKLKNSSRPNKYEVKLILRKVMKKDMPKRGDIMLLSKRGLNSSDQIIKAGSFCTILVVTLVNDHVEDYPASMHVWLSQSPYGGSPNDQTSYQADGKFTDKDFGLNKSQRDAVESCFSASECSKHRKTTFPIRSDHNSIYIYNKYILLDKDTEDKLSKNEDLISIGEVCCNYRAFQSSLRPQQQISDAVMALFAESLNNRYPEKFCVDPVVMKYVVMELL</sequence>
<organism evidence="1 2">
    <name type="scientific">Zizania palustris</name>
    <name type="common">Northern wild rice</name>
    <dbReference type="NCBI Taxonomy" id="103762"/>
    <lineage>
        <taxon>Eukaryota</taxon>
        <taxon>Viridiplantae</taxon>
        <taxon>Streptophyta</taxon>
        <taxon>Embryophyta</taxon>
        <taxon>Tracheophyta</taxon>
        <taxon>Spermatophyta</taxon>
        <taxon>Magnoliopsida</taxon>
        <taxon>Liliopsida</taxon>
        <taxon>Poales</taxon>
        <taxon>Poaceae</taxon>
        <taxon>BOP clade</taxon>
        <taxon>Oryzoideae</taxon>
        <taxon>Oryzeae</taxon>
        <taxon>Zizaniinae</taxon>
        <taxon>Zizania</taxon>
    </lineage>
</organism>
<reference evidence="1" key="1">
    <citation type="journal article" date="2021" name="bioRxiv">
        <title>Whole Genome Assembly and Annotation of Northern Wild Rice, Zizania palustris L., Supports a Whole Genome Duplication in the Zizania Genus.</title>
        <authorList>
            <person name="Haas M."/>
            <person name="Kono T."/>
            <person name="Macchietto M."/>
            <person name="Millas R."/>
            <person name="McGilp L."/>
            <person name="Shao M."/>
            <person name="Duquette J."/>
            <person name="Hirsch C.N."/>
            <person name="Kimball J."/>
        </authorList>
    </citation>
    <scope>NUCLEOTIDE SEQUENCE</scope>
    <source>
        <tissue evidence="1">Fresh leaf tissue</tissue>
    </source>
</reference>
<dbReference type="AlphaFoldDB" id="A0A8J5WKK3"/>
<name>A0A8J5WKK3_ZIZPA</name>
<comment type="caution">
    <text evidence="1">The sequence shown here is derived from an EMBL/GenBank/DDBJ whole genome shotgun (WGS) entry which is preliminary data.</text>
</comment>
<dbReference type="OrthoDB" id="695196at2759"/>
<accession>A0A8J5WKK3</accession>
<keyword evidence="2" id="KW-1185">Reference proteome</keyword>
<protein>
    <submittedName>
        <fullName evidence="1">Uncharacterized protein</fullName>
    </submittedName>
</protein>
<reference evidence="1" key="2">
    <citation type="submission" date="2021-02" db="EMBL/GenBank/DDBJ databases">
        <authorList>
            <person name="Kimball J.A."/>
            <person name="Haas M.W."/>
            <person name="Macchietto M."/>
            <person name="Kono T."/>
            <person name="Duquette J."/>
            <person name="Shao M."/>
        </authorList>
    </citation>
    <scope>NUCLEOTIDE SEQUENCE</scope>
    <source>
        <tissue evidence="1">Fresh leaf tissue</tissue>
    </source>
</reference>
<gene>
    <name evidence="1" type="ORF">GUJ93_ZPchr0011g27345</name>
</gene>
<evidence type="ECO:0000313" key="2">
    <source>
        <dbReference type="Proteomes" id="UP000729402"/>
    </source>
</evidence>
<proteinExistence type="predicted"/>
<evidence type="ECO:0000313" key="1">
    <source>
        <dbReference type="EMBL" id="KAG8090186.1"/>
    </source>
</evidence>
<dbReference type="EMBL" id="JAAALK010000081">
    <property type="protein sequence ID" value="KAG8090186.1"/>
    <property type="molecule type" value="Genomic_DNA"/>
</dbReference>